<accession>A0AAW0R9N7</accession>
<organism evidence="1 2">
    <name type="scientific">Apiospora kogelbergensis</name>
    <dbReference type="NCBI Taxonomy" id="1337665"/>
    <lineage>
        <taxon>Eukaryota</taxon>
        <taxon>Fungi</taxon>
        <taxon>Dikarya</taxon>
        <taxon>Ascomycota</taxon>
        <taxon>Pezizomycotina</taxon>
        <taxon>Sordariomycetes</taxon>
        <taxon>Xylariomycetidae</taxon>
        <taxon>Amphisphaeriales</taxon>
        <taxon>Apiosporaceae</taxon>
        <taxon>Apiospora</taxon>
    </lineage>
</organism>
<dbReference type="EMBL" id="JAQQWP010000002">
    <property type="protein sequence ID" value="KAK8130525.1"/>
    <property type="molecule type" value="Genomic_DNA"/>
</dbReference>
<dbReference type="SUPFAM" id="SSF56112">
    <property type="entry name" value="Protein kinase-like (PK-like)"/>
    <property type="match status" value="1"/>
</dbReference>
<gene>
    <name evidence="1" type="ORF">PG999_002905</name>
</gene>
<reference evidence="1 2" key="1">
    <citation type="submission" date="2023-01" db="EMBL/GenBank/DDBJ databases">
        <title>Analysis of 21 Apiospora genomes using comparative genomics revels a genus with tremendous synthesis potential of carbohydrate active enzymes and secondary metabolites.</title>
        <authorList>
            <person name="Sorensen T."/>
        </authorList>
    </citation>
    <scope>NUCLEOTIDE SEQUENCE [LARGE SCALE GENOMIC DNA]</scope>
    <source>
        <strain evidence="1 2">CBS 117206</strain>
    </source>
</reference>
<keyword evidence="2" id="KW-1185">Reference proteome</keyword>
<dbReference type="InterPro" id="IPR011009">
    <property type="entry name" value="Kinase-like_dom_sf"/>
</dbReference>
<proteinExistence type="predicted"/>
<dbReference type="AlphaFoldDB" id="A0AAW0R9N7"/>
<evidence type="ECO:0000313" key="1">
    <source>
        <dbReference type="EMBL" id="KAK8130525.1"/>
    </source>
</evidence>
<name>A0AAW0R9N7_9PEZI</name>
<evidence type="ECO:0000313" key="2">
    <source>
        <dbReference type="Proteomes" id="UP001392437"/>
    </source>
</evidence>
<dbReference type="Proteomes" id="UP001392437">
    <property type="component" value="Unassembled WGS sequence"/>
</dbReference>
<evidence type="ECO:0008006" key="3">
    <source>
        <dbReference type="Google" id="ProtNLM"/>
    </source>
</evidence>
<protein>
    <recommendedName>
        <fullName evidence="3">Protein kinase domain-containing protein</fullName>
    </recommendedName>
</protein>
<sequence length="374" mass="42146">MDPITVFGPALGWLKANRTKRKYRDAARNDSQIANNSKRQRLEDWEVISGDDLWLRDQKRQLGSSGPDSFEELSDVSDDVDAIQEALMGHFSSARGPFRFQRMVSSGSNGITALLHDTRSNPPQVFILKRPLRNDDISGILNEIKLLKVFQGAAHIVQILPGRDRNINDPGLPGPSIAMEYLENGSFGGFLQRCIEAKERVPNRVLWHIMLCPYVEGFETDATLLWADGKDESYPWLYPMMRQLVGRMMVRDYKNCLPLEDMLAIASRAVRTREASDYPGYEEEESDTAIVMFVNRLFFDGPGGESSGSAFSEDKIAMIVLINSSFTRSAFEPAIPRKNANAMHRCLAVEEFESTLFSGVATYELGKGLMRFRN</sequence>
<comment type="caution">
    <text evidence="1">The sequence shown here is derived from an EMBL/GenBank/DDBJ whole genome shotgun (WGS) entry which is preliminary data.</text>
</comment>